<accession>A0A9W6BSC9</accession>
<sequence>MGRGDACPNAAEIARLGWATPAVDGDNLDGSSLLPGVAKSFVLPATHLTGDNNYLRVLPDWLPTYSQRSLARNIYIAVRAAKGGDAALGAAYASKVNVHEVNAIVDNDPQNYSTCDPRVQLIGALGSLQSLTLDKFKLVLYGGSWVDVDTMQSSTNNAPSAAKPAIAQAAATKAATTNAAQPAVTSQPTTAQSTVSQPATSQTTTSQPTTSQSTVAQPTTSQPATSQTTTSQTTVAQPTTSQPTTSPTTVAQPTTSQTASSQPVATQPNTAQSIE</sequence>
<evidence type="ECO:0000256" key="1">
    <source>
        <dbReference type="SAM" id="MobiDB-lite"/>
    </source>
</evidence>
<dbReference type="InterPro" id="IPR008752">
    <property type="entry name" value="Peptidase_M11"/>
</dbReference>
<keyword evidence="4" id="KW-1185">Reference proteome</keyword>
<protein>
    <recommendedName>
        <fullName evidence="2">Peptidase M11 gametolysin domain-containing protein</fullName>
    </recommendedName>
</protein>
<feature type="region of interest" description="Disordered" evidence="1">
    <location>
        <begin position="178"/>
        <end position="275"/>
    </location>
</feature>
<reference evidence="3 4" key="1">
    <citation type="journal article" date="2023" name="Commun. Biol.">
        <title>Reorganization of the ancestral sex-determining regions during the evolution of trioecy in Pleodorina starrii.</title>
        <authorList>
            <person name="Takahashi K."/>
            <person name="Suzuki S."/>
            <person name="Kawai-Toyooka H."/>
            <person name="Yamamoto K."/>
            <person name="Hamaji T."/>
            <person name="Ootsuki R."/>
            <person name="Yamaguchi H."/>
            <person name="Kawachi M."/>
            <person name="Higashiyama T."/>
            <person name="Nozaki H."/>
        </authorList>
    </citation>
    <scope>NUCLEOTIDE SEQUENCE [LARGE SCALE GENOMIC DNA]</scope>
    <source>
        <strain evidence="3 4">NIES-4479</strain>
    </source>
</reference>
<name>A0A9W6BSC9_9CHLO</name>
<feature type="domain" description="Peptidase M11 gametolysin" evidence="2">
    <location>
        <begin position="1"/>
        <end position="133"/>
    </location>
</feature>
<evidence type="ECO:0000259" key="2">
    <source>
        <dbReference type="Pfam" id="PF05548"/>
    </source>
</evidence>
<evidence type="ECO:0000313" key="4">
    <source>
        <dbReference type="Proteomes" id="UP001165080"/>
    </source>
</evidence>
<dbReference type="EMBL" id="BRXU01000017">
    <property type="protein sequence ID" value="GLC57070.1"/>
    <property type="molecule type" value="Genomic_DNA"/>
</dbReference>
<organism evidence="3 4">
    <name type="scientific">Pleodorina starrii</name>
    <dbReference type="NCBI Taxonomy" id="330485"/>
    <lineage>
        <taxon>Eukaryota</taxon>
        <taxon>Viridiplantae</taxon>
        <taxon>Chlorophyta</taxon>
        <taxon>core chlorophytes</taxon>
        <taxon>Chlorophyceae</taxon>
        <taxon>CS clade</taxon>
        <taxon>Chlamydomonadales</taxon>
        <taxon>Volvocaceae</taxon>
        <taxon>Pleodorina</taxon>
    </lineage>
</organism>
<comment type="caution">
    <text evidence="3">The sequence shown here is derived from an EMBL/GenBank/DDBJ whole genome shotgun (WGS) entry which is preliminary data.</text>
</comment>
<dbReference type="Proteomes" id="UP001165080">
    <property type="component" value="Unassembled WGS sequence"/>
</dbReference>
<proteinExistence type="predicted"/>
<evidence type="ECO:0000313" key="3">
    <source>
        <dbReference type="EMBL" id="GLC57070.1"/>
    </source>
</evidence>
<dbReference type="Pfam" id="PF05548">
    <property type="entry name" value="Peptidase_M11"/>
    <property type="match status" value="1"/>
</dbReference>
<gene>
    <name evidence="3" type="primary">PLESTBF000572</name>
    <name evidence="3" type="ORF">PLESTB_001179700</name>
</gene>
<feature type="compositionally biased region" description="Low complexity" evidence="1">
    <location>
        <begin position="178"/>
        <end position="267"/>
    </location>
</feature>
<dbReference type="AlphaFoldDB" id="A0A9W6BSC9"/>